<dbReference type="Proteomes" id="UP000705867">
    <property type="component" value="Unassembled WGS sequence"/>
</dbReference>
<dbReference type="EMBL" id="JAIOIV010000003">
    <property type="protein sequence ID" value="MBZ0154589.1"/>
    <property type="molecule type" value="Genomic_DNA"/>
</dbReference>
<sequence>MDSLLPVLIILILIFLNGLFVAAEFAMVGVPRTRIERLAAQGHRMARLVQPILHDPRRQDRYIATAQLGITGASLGLGMYGEHILAGWLAHLLESFGTARWIAAHGVASVLAIAVLTYFHIVLGEMVPKSLALLSAERTALWITPPIRWIQFLLYPLVIGLNAIGNGILRLMGIQREFSATHYHTPEELEYLVKESEAGGLLRAETGKVLRDLFEFGELTAGEIMVPRVRVQGLPIDASAEQIAAIVHASHHTQYPVYEGDLDHILGVIHIKDILRLALAGKTFKENGIRQAPYVPETADLDTVLTTMRQAHVQMAVVMDEHGGTAGIISLEDLFEEVVGDIEEGITHPPDISRDTEGRLRVIGTVRLDEVGDALGVTFEHEEVDTVSGLVLMLLDRPPAVGDVVTYDRLRFEVVTVEGRGVGACLVSIETPSGITE</sequence>
<feature type="domain" description="CBS" evidence="11">
    <location>
        <begin position="288"/>
        <end position="344"/>
    </location>
</feature>
<keyword evidence="6 8" id="KW-0129">CBS domain</keyword>
<feature type="transmembrane region" description="Helical" evidence="10">
    <location>
        <begin position="149"/>
        <end position="169"/>
    </location>
</feature>
<comment type="caution">
    <text evidence="13">The sequence shown here is derived from an EMBL/GenBank/DDBJ whole genome shotgun (WGS) entry which is preliminary data.</text>
</comment>
<dbReference type="PANTHER" id="PTHR43099">
    <property type="entry name" value="UPF0053 PROTEIN YRKA"/>
    <property type="match status" value="1"/>
</dbReference>
<reference evidence="13" key="2">
    <citation type="submission" date="2021-08" db="EMBL/GenBank/DDBJ databases">
        <authorList>
            <person name="Dalcin Martins P."/>
        </authorList>
    </citation>
    <scope>NUCLEOTIDE SEQUENCE</scope>
    <source>
        <strain evidence="13">MAG_39</strain>
    </source>
</reference>
<comment type="subcellular location">
    <subcellularLocation>
        <location evidence="1">Cell membrane</location>
        <topology evidence="1">Multi-pass membrane protein</topology>
    </subcellularLocation>
</comment>
<evidence type="ECO:0000256" key="7">
    <source>
        <dbReference type="ARBA" id="ARBA00023136"/>
    </source>
</evidence>
<dbReference type="GO" id="GO:0005886">
    <property type="term" value="C:plasma membrane"/>
    <property type="evidence" value="ECO:0007669"/>
    <property type="project" value="UniProtKB-SubCell"/>
</dbReference>
<gene>
    <name evidence="13" type="ORF">K8I29_00050</name>
</gene>
<dbReference type="SUPFAM" id="SSF54631">
    <property type="entry name" value="CBS-domain pair"/>
    <property type="match status" value="1"/>
</dbReference>
<dbReference type="PROSITE" id="PS51371">
    <property type="entry name" value="CBS"/>
    <property type="match status" value="2"/>
</dbReference>
<evidence type="ECO:0000256" key="1">
    <source>
        <dbReference type="ARBA" id="ARBA00004651"/>
    </source>
</evidence>
<evidence type="ECO:0000256" key="9">
    <source>
        <dbReference type="PROSITE-ProRule" id="PRU01193"/>
    </source>
</evidence>
<feature type="transmembrane region" description="Helical" evidence="10">
    <location>
        <begin position="6"/>
        <end position="28"/>
    </location>
</feature>
<dbReference type="Gene3D" id="3.10.580.10">
    <property type="entry name" value="CBS-domain"/>
    <property type="match status" value="1"/>
</dbReference>
<keyword evidence="7 9" id="KW-0472">Membrane</keyword>
<dbReference type="InterPro" id="IPR002550">
    <property type="entry name" value="CNNM"/>
</dbReference>
<keyword evidence="3 9" id="KW-0812">Transmembrane</keyword>
<dbReference type="Pfam" id="PF01595">
    <property type="entry name" value="CNNM"/>
    <property type="match status" value="1"/>
</dbReference>
<protein>
    <submittedName>
        <fullName evidence="13">Hemolysin family protein</fullName>
    </submittedName>
</protein>
<evidence type="ECO:0000256" key="2">
    <source>
        <dbReference type="ARBA" id="ARBA00022475"/>
    </source>
</evidence>
<keyword evidence="5 9" id="KW-1133">Transmembrane helix</keyword>
<keyword evidence="2" id="KW-1003">Cell membrane</keyword>
<evidence type="ECO:0000256" key="3">
    <source>
        <dbReference type="ARBA" id="ARBA00022692"/>
    </source>
</evidence>
<evidence type="ECO:0000313" key="14">
    <source>
        <dbReference type="Proteomes" id="UP000705867"/>
    </source>
</evidence>
<feature type="domain" description="CNNM transmembrane" evidence="12">
    <location>
        <begin position="1"/>
        <end position="206"/>
    </location>
</feature>
<evidence type="ECO:0000259" key="11">
    <source>
        <dbReference type="PROSITE" id="PS51371"/>
    </source>
</evidence>
<accession>A0A953J7E0</accession>
<dbReference type="CDD" id="cd04590">
    <property type="entry name" value="CBS_pair_CorC_HlyC_assoc"/>
    <property type="match status" value="1"/>
</dbReference>
<dbReference type="SUPFAM" id="SSF56176">
    <property type="entry name" value="FAD-binding/transporter-associated domain-like"/>
    <property type="match status" value="1"/>
</dbReference>
<evidence type="ECO:0000256" key="6">
    <source>
        <dbReference type="ARBA" id="ARBA00023122"/>
    </source>
</evidence>
<dbReference type="Pfam" id="PF00571">
    <property type="entry name" value="CBS"/>
    <property type="match status" value="2"/>
</dbReference>
<evidence type="ECO:0000256" key="5">
    <source>
        <dbReference type="ARBA" id="ARBA00022989"/>
    </source>
</evidence>
<dbReference type="InterPro" id="IPR051676">
    <property type="entry name" value="UPF0053_domain"/>
</dbReference>
<dbReference type="SMART" id="SM01091">
    <property type="entry name" value="CorC_HlyC"/>
    <property type="match status" value="1"/>
</dbReference>
<dbReference type="InterPro" id="IPR046342">
    <property type="entry name" value="CBS_dom_sf"/>
</dbReference>
<evidence type="ECO:0000256" key="8">
    <source>
        <dbReference type="PROSITE-ProRule" id="PRU00703"/>
    </source>
</evidence>
<dbReference type="Gene3D" id="3.30.465.10">
    <property type="match status" value="1"/>
</dbReference>
<reference evidence="13" key="1">
    <citation type="journal article" date="2021" name="bioRxiv">
        <title>Unraveling nitrogen, sulfur and carbon metabolic pathways and microbial community transcriptional responses to substrate deprivation and toxicity stresses in a bioreactor mimicking anoxic brackish coastal sediment conditions.</title>
        <authorList>
            <person name="Martins P.D."/>
            <person name="Echeveste M.J."/>
            <person name="Arshad A."/>
            <person name="Kurth J."/>
            <person name="Ouboter H."/>
            <person name="Jetten M.S.M."/>
            <person name="Welte C.U."/>
        </authorList>
    </citation>
    <scope>NUCLEOTIDE SEQUENCE</scope>
    <source>
        <strain evidence="13">MAG_39</strain>
    </source>
</reference>
<keyword evidence="4" id="KW-0677">Repeat</keyword>
<evidence type="ECO:0000256" key="4">
    <source>
        <dbReference type="ARBA" id="ARBA00022737"/>
    </source>
</evidence>
<dbReference type="InterPro" id="IPR005170">
    <property type="entry name" value="Transptr-assoc_dom"/>
</dbReference>
<dbReference type="PROSITE" id="PS51846">
    <property type="entry name" value="CNNM"/>
    <property type="match status" value="1"/>
</dbReference>
<dbReference type="GO" id="GO:0050660">
    <property type="term" value="F:flavin adenine dinucleotide binding"/>
    <property type="evidence" value="ECO:0007669"/>
    <property type="project" value="InterPro"/>
</dbReference>
<name>A0A953J7E0_9BACT</name>
<feature type="transmembrane region" description="Helical" evidence="10">
    <location>
        <begin position="101"/>
        <end position="121"/>
    </location>
</feature>
<dbReference type="PANTHER" id="PTHR43099:SF5">
    <property type="entry name" value="HLYC_CORC FAMILY TRANSPORTER"/>
    <property type="match status" value="1"/>
</dbReference>
<dbReference type="InterPro" id="IPR016169">
    <property type="entry name" value="FAD-bd_PCMH_sub2"/>
</dbReference>
<organism evidence="13 14">
    <name type="scientific">Candidatus Nitrobium versatile</name>
    <dbReference type="NCBI Taxonomy" id="2884831"/>
    <lineage>
        <taxon>Bacteria</taxon>
        <taxon>Pseudomonadati</taxon>
        <taxon>Nitrospirota</taxon>
        <taxon>Nitrospiria</taxon>
        <taxon>Nitrospirales</taxon>
        <taxon>Nitrospiraceae</taxon>
        <taxon>Candidatus Nitrobium</taxon>
    </lineage>
</organism>
<dbReference type="AlphaFoldDB" id="A0A953J7E0"/>
<evidence type="ECO:0000259" key="12">
    <source>
        <dbReference type="PROSITE" id="PS51846"/>
    </source>
</evidence>
<feature type="domain" description="CBS" evidence="11">
    <location>
        <begin position="225"/>
        <end position="286"/>
    </location>
</feature>
<evidence type="ECO:0000256" key="10">
    <source>
        <dbReference type="SAM" id="Phobius"/>
    </source>
</evidence>
<dbReference type="InterPro" id="IPR000644">
    <property type="entry name" value="CBS_dom"/>
</dbReference>
<dbReference type="Pfam" id="PF03471">
    <property type="entry name" value="CorC_HlyC"/>
    <property type="match status" value="1"/>
</dbReference>
<evidence type="ECO:0000313" key="13">
    <source>
        <dbReference type="EMBL" id="MBZ0154589.1"/>
    </source>
</evidence>
<dbReference type="InterPro" id="IPR036318">
    <property type="entry name" value="FAD-bd_PCMH-like_sf"/>
</dbReference>
<proteinExistence type="predicted"/>
<dbReference type="InterPro" id="IPR044751">
    <property type="entry name" value="Ion_transp-like_CBS"/>
</dbReference>